<feature type="compositionally biased region" description="Polar residues" evidence="1">
    <location>
        <begin position="929"/>
        <end position="939"/>
    </location>
</feature>
<dbReference type="Gene3D" id="2.180.10.10">
    <property type="entry name" value="RHS repeat-associated core"/>
    <property type="match status" value="2"/>
</dbReference>
<dbReference type="OrthoDB" id="1191296at2"/>
<evidence type="ECO:0000256" key="2">
    <source>
        <dbReference type="SAM" id="SignalP"/>
    </source>
</evidence>
<comment type="caution">
    <text evidence="3">The sequence shown here is derived from an EMBL/GenBank/DDBJ whole genome shotgun (WGS) entry which is preliminary data.</text>
</comment>
<keyword evidence="2" id="KW-0732">Signal</keyword>
<sequence>MLLQKYITGLVLLCAIVQPALAQNEPKNGATGPSGPVTEIPLPALPYFWSGINFTLTSAPQVPITDAGAMANPGATNLKEQYVFRDGFNRVYETVQSNVSLQNGAYQHQVQFSDTRFQRDQYSFLPINTTYFGLNNYVYATQRSLYAALYPDEGYTSYSKTENSNVQAYTTISYAPGKSQVGQARGTALTRITNQAGEVRIWELDANGKPVSTGSYAAGELFGEDVIAPSDNSGKSRSRVFTDKDGRVVLKMVADSMYTYGSGVLQVGWTYLCTYYVYDELGKLRYILPPQAVALAEAANWVLNDTRVSNLCFQYKYDAKGRLSAQRKPGEEGFSNLVYDKKQRLVMTQTPKQAVDNQYEVTVYDKLNRVIATALYADGSSPATWQNFFDTYTGSLGANDIRYYMGYPNEGVYPPQTGVSNITILGYNYFDTYDQADPGSNLYNSYNSQLALSGELLTTPGAETPVRSLRTYGQATGSRIKILPSTSANQINTGNWRNGAIYYDDKGRVINSLQRDFSDQGGQIHYLYSGTQYDFTGKPLLSKSIFQNLYAAYAVTTERYKNEYETGTGNLLRTRHRINDGAWSTLSNLVYDSLGRVKRKALGNYGEVQDFNYNIRGQLTGINGVYAETGNKEGENRTFGEALKYDYGFSQPQYGGKIAGMIWRGSTVSHAYGYSYDRSGRLKNAEYRTNTPGLGWNKTTLDYTVSNIQYDKNGNLKAMDQQGVTPANGIQTIDRLRYNYGSNEESNRLARVADNAANYGLGDFVENAVSNGTSDDYSYDKNGNLETDYNKGIEKVFYTHFNKPERILFSNGGSIEYSYDATGNKVQELVKKAGQPDKITDYIGGYVYEGNVQRYIQTAEGRSVRDINANTYKEEYFVKDHLGNVRSTIDVVQKPILQYLATYELASANLEGLYFEQLNEIRDDKPGSINPNDQKSGKLNGQDRPVGTSLLMHVMAGDQVELNVNNYYDSYNPATDNPLSAGSMLTSIVSTLTGGVGGFQGSEGHNPDRVAQLFTPGNYLSEYQNILNGNTDQDRPRAYLNYILFDENMQIDKSFSSAFQVNGNGTWQQIGTTAPLTIPANGYLAVYLSNQSQGVSCYDCATVHFDMLQVRLQKGRQLEESHYYPFGLPMAGLSSAAENNTIAQRRKYQSNEYIKELGLNWMDFHARQYDPQLGRFLGVDPLAASNGQDMFSPYAAMGNAPESMVDPNGMQYSNSNAYREDKVLWEPASIPRPWQGTFGGGGGPGLGGPNATTQWPGREAGASKASNAAFWREAEYQLGRITGEVSLYNRGDGTFTNFKPRSGEKDGDGAFDKTSGLAGGIMLPMVEITKPYLLVIIESYRITPGLPEDVCPECLNPNTLNRNFFGLSYPGPDNPRSLNGKYSYAHIPRELSEYPAIGHDRRYDRLGITGGSGLVFDPRATGADWRFIMEEFGVSTLPISYGAKLRSGLFGTGMALVTLPKALYSIISSKGIGDIVFWYNVSNVGVNNYPDVHKH</sequence>
<evidence type="ECO:0000313" key="3">
    <source>
        <dbReference type="EMBL" id="PSK90604.1"/>
    </source>
</evidence>
<dbReference type="RefSeq" id="WP_106523890.1">
    <property type="nucleotide sequence ID" value="NZ_PYGD01000007.1"/>
</dbReference>
<accession>A0A2P8D062</accession>
<keyword evidence="4" id="KW-1185">Reference proteome</keyword>
<proteinExistence type="predicted"/>
<protein>
    <submittedName>
        <fullName evidence="3">RHS repeat-associated protein</fullName>
    </submittedName>
</protein>
<feature type="region of interest" description="Disordered" evidence="1">
    <location>
        <begin position="922"/>
        <end position="943"/>
    </location>
</feature>
<feature type="signal peptide" evidence="2">
    <location>
        <begin position="1"/>
        <end position="22"/>
    </location>
</feature>
<dbReference type="Proteomes" id="UP000240572">
    <property type="component" value="Unassembled WGS sequence"/>
</dbReference>
<gene>
    <name evidence="3" type="ORF">B0I18_10714</name>
</gene>
<reference evidence="3 4" key="1">
    <citation type="submission" date="2018-03" db="EMBL/GenBank/DDBJ databases">
        <title>Genomic Encyclopedia of Type Strains, Phase III (KMG-III): the genomes of soil and plant-associated and newly described type strains.</title>
        <authorList>
            <person name="Whitman W."/>
        </authorList>
    </citation>
    <scope>NUCLEOTIDE SEQUENCE [LARGE SCALE GENOMIC DNA]</scope>
    <source>
        <strain evidence="3 4">CGMCC 1.12700</strain>
    </source>
</reference>
<name>A0A2P8D062_9BACT</name>
<dbReference type="InterPro" id="IPR022385">
    <property type="entry name" value="Rhs_assc_core"/>
</dbReference>
<dbReference type="EMBL" id="PYGD01000007">
    <property type="protein sequence ID" value="PSK90604.1"/>
    <property type="molecule type" value="Genomic_DNA"/>
</dbReference>
<evidence type="ECO:0000313" key="4">
    <source>
        <dbReference type="Proteomes" id="UP000240572"/>
    </source>
</evidence>
<feature type="chain" id="PRO_5015197476" evidence="2">
    <location>
        <begin position="23"/>
        <end position="1495"/>
    </location>
</feature>
<evidence type="ECO:0000256" key="1">
    <source>
        <dbReference type="SAM" id="MobiDB-lite"/>
    </source>
</evidence>
<dbReference type="NCBIfam" id="TIGR03696">
    <property type="entry name" value="Rhs_assc_core"/>
    <property type="match status" value="1"/>
</dbReference>
<organism evidence="3 4">
    <name type="scientific">Taibaiella chishuiensis</name>
    <dbReference type="NCBI Taxonomy" id="1434707"/>
    <lineage>
        <taxon>Bacteria</taxon>
        <taxon>Pseudomonadati</taxon>
        <taxon>Bacteroidota</taxon>
        <taxon>Chitinophagia</taxon>
        <taxon>Chitinophagales</taxon>
        <taxon>Chitinophagaceae</taxon>
        <taxon>Taibaiella</taxon>
    </lineage>
</organism>